<dbReference type="GO" id="GO:0071555">
    <property type="term" value="P:cell wall organization"/>
    <property type="evidence" value="ECO:0007669"/>
    <property type="project" value="TreeGrafter"/>
</dbReference>
<accession>A0A955I6N6</accession>
<reference evidence="8" key="2">
    <citation type="journal article" date="2021" name="Microbiome">
        <title>Successional dynamics and alternative stable states in a saline activated sludge microbial community over 9 years.</title>
        <authorList>
            <person name="Wang Y."/>
            <person name="Ye J."/>
            <person name="Ju F."/>
            <person name="Liu L."/>
            <person name="Boyd J.A."/>
            <person name="Deng Y."/>
            <person name="Parks D.H."/>
            <person name="Jiang X."/>
            <person name="Yin X."/>
            <person name="Woodcroft B.J."/>
            <person name="Tyson G.W."/>
            <person name="Hugenholtz P."/>
            <person name="Polz M.F."/>
            <person name="Zhang T."/>
        </authorList>
    </citation>
    <scope>NUCLEOTIDE SEQUENCE</scope>
    <source>
        <strain evidence="8">HKST-UBA12</strain>
    </source>
</reference>
<sequence>MIDIGTIFQNLAPYLPYIGLGFVVAVLATPMVARLALKVWAVDLPAHLRGRQDTTSDRRIHENIVPKFTGMILFLPIALVLLSGGQLSSLPWGILAGAFVMVLAGLIDDKFDLPAKYQLLLQLLAAVLVVVSGVTITFVQVAGVSMDFASWSHVFQIGNLVYNMILPADIITVLWIVAVINFVGWVDGVDGVHGSLTLVAAFTILLIMMRSGAAMPALLILAALFIGGNLGFLPYNLSPAKMFYSGATMFTGFVLAVLALMSTSKLAITIIVLGLPVFDALLVVFLRFREHPDLLRSPLKILSISDKNHLHFRLLDLGYSKKMVVLLELIIMGMFCLIAFYFSGFENDSLALLAGVVAIGVIFEIIAIGRRRAAKIAERKRAEEAAKPKIEVQAAVVPGTKPGEKFTY</sequence>
<evidence type="ECO:0000256" key="3">
    <source>
        <dbReference type="ARBA" id="ARBA00022679"/>
    </source>
</evidence>
<organism evidence="8 9">
    <name type="scientific">Candidatus Dojkabacteria bacterium</name>
    <dbReference type="NCBI Taxonomy" id="2099670"/>
    <lineage>
        <taxon>Bacteria</taxon>
        <taxon>Candidatus Dojkabacteria</taxon>
    </lineage>
</organism>
<comment type="subcellular location">
    <subcellularLocation>
        <location evidence="1">Cell membrane</location>
        <topology evidence="1">Multi-pass membrane protein</topology>
    </subcellularLocation>
</comment>
<dbReference type="Proteomes" id="UP000760819">
    <property type="component" value="Unassembled WGS sequence"/>
</dbReference>
<dbReference type="GO" id="GO:0044038">
    <property type="term" value="P:cell wall macromolecule biosynthetic process"/>
    <property type="evidence" value="ECO:0007669"/>
    <property type="project" value="TreeGrafter"/>
</dbReference>
<keyword evidence="6 7" id="KW-0472">Membrane</keyword>
<keyword evidence="4 7" id="KW-0812">Transmembrane</keyword>
<proteinExistence type="predicted"/>
<dbReference type="PANTHER" id="PTHR22926">
    <property type="entry name" value="PHOSPHO-N-ACETYLMURAMOYL-PENTAPEPTIDE-TRANSFERASE"/>
    <property type="match status" value="1"/>
</dbReference>
<feature type="transmembrane region" description="Helical" evidence="7">
    <location>
        <begin position="119"/>
        <end position="141"/>
    </location>
</feature>
<keyword evidence="5 7" id="KW-1133">Transmembrane helix</keyword>
<evidence type="ECO:0000256" key="6">
    <source>
        <dbReference type="ARBA" id="ARBA00023136"/>
    </source>
</evidence>
<comment type="caution">
    <text evidence="8">The sequence shown here is derived from an EMBL/GenBank/DDBJ whole genome shotgun (WGS) entry which is preliminary data.</text>
</comment>
<feature type="transmembrane region" description="Helical" evidence="7">
    <location>
        <begin position="90"/>
        <end position="107"/>
    </location>
</feature>
<evidence type="ECO:0000256" key="2">
    <source>
        <dbReference type="ARBA" id="ARBA00022475"/>
    </source>
</evidence>
<feature type="transmembrane region" description="Helical" evidence="7">
    <location>
        <begin position="14"/>
        <end position="37"/>
    </location>
</feature>
<feature type="transmembrane region" description="Helical" evidence="7">
    <location>
        <begin position="349"/>
        <end position="369"/>
    </location>
</feature>
<dbReference type="PANTHER" id="PTHR22926:SF3">
    <property type="entry name" value="UNDECAPRENYL-PHOSPHATE ALPHA-N-ACETYLGLUCOSAMINYL 1-PHOSPHATE TRANSFERASE"/>
    <property type="match status" value="1"/>
</dbReference>
<dbReference type="GO" id="GO:0009103">
    <property type="term" value="P:lipopolysaccharide biosynthetic process"/>
    <property type="evidence" value="ECO:0007669"/>
    <property type="project" value="TreeGrafter"/>
</dbReference>
<dbReference type="GO" id="GO:0005886">
    <property type="term" value="C:plasma membrane"/>
    <property type="evidence" value="ECO:0007669"/>
    <property type="project" value="UniProtKB-SubCell"/>
</dbReference>
<evidence type="ECO:0000313" key="9">
    <source>
        <dbReference type="Proteomes" id="UP000760819"/>
    </source>
</evidence>
<feature type="transmembrane region" description="Helical" evidence="7">
    <location>
        <begin position="215"/>
        <end position="235"/>
    </location>
</feature>
<feature type="transmembrane region" description="Helical" evidence="7">
    <location>
        <begin position="323"/>
        <end position="343"/>
    </location>
</feature>
<feature type="transmembrane region" description="Helical" evidence="7">
    <location>
        <begin position="191"/>
        <end position="209"/>
    </location>
</feature>
<evidence type="ECO:0000256" key="5">
    <source>
        <dbReference type="ARBA" id="ARBA00022989"/>
    </source>
</evidence>
<gene>
    <name evidence="8" type="ORF">KC640_00100</name>
</gene>
<reference evidence="8" key="1">
    <citation type="submission" date="2020-04" db="EMBL/GenBank/DDBJ databases">
        <authorList>
            <person name="Zhang T."/>
        </authorList>
    </citation>
    <scope>NUCLEOTIDE SEQUENCE</scope>
    <source>
        <strain evidence="8">HKST-UBA12</strain>
    </source>
</reference>
<evidence type="ECO:0000256" key="7">
    <source>
        <dbReference type="SAM" id="Phobius"/>
    </source>
</evidence>
<dbReference type="GO" id="GO:0016780">
    <property type="term" value="F:phosphotransferase activity, for other substituted phosphate groups"/>
    <property type="evidence" value="ECO:0007669"/>
    <property type="project" value="InterPro"/>
</dbReference>
<evidence type="ECO:0000256" key="1">
    <source>
        <dbReference type="ARBA" id="ARBA00004651"/>
    </source>
</evidence>
<dbReference type="AlphaFoldDB" id="A0A955I6N6"/>
<dbReference type="Pfam" id="PF00953">
    <property type="entry name" value="Glycos_transf_4"/>
    <property type="match status" value="1"/>
</dbReference>
<feature type="transmembrane region" description="Helical" evidence="7">
    <location>
        <begin position="161"/>
        <end position="184"/>
    </location>
</feature>
<keyword evidence="3 8" id="KW-0808">Transferase</keyword>
<evidence type="ECO:0000313" key="8">
    <source>
        <dbReference type="EMBL" id="MCA9378807.1"/>
    </source>
</evidence>
<keyword evidence="2" id="KW-1003">Cell membrane</keyword>
<protein>
    <submittedName>
        <fullName evidence="8">Undecaprenyl/decaprenyl-phosphate alpha-N-acetylglucosaminyl 1-phosphate transferase</fullName>
    </submittedName>
</protein>
<feature type="transmembrane region" description="Helical" evidence="7">
    <location>
        <begin position="64"/>
        <end position="84"/>
    </location>
</feature>
<evidence type="ECO:0000256" key="4">
    <source>
        <dbReference type="ARBA" id="ARBA00022692"/>
    </source>
</evidence>
<dbReference type="EMBL" id="JAGQLI010000008">
    <property type="protein sequence ID" value="MCA9378807.1"/>
    <property type="molecule type" value="Genomic_DNA"/>
</dbReference>
<dbReference type="InterPro" id="IPR000715">
    <property type="entry name" value="Glycosyl_transferase_4"/>
</dbReference>
<feature type="transmembrane region" description="Helical" evidence="7">
    <location>
        <begin position="242"/>
        <end position="260"/>
    </location>
</feature>
<feature type="transmembrane region" description="Helical" evidence="7">
    <location>
        <begin position="266"/>
        <end position="286"/>
    </location>
</feature>
<name>A0A955I6N6_9BACT</name>
<dbReference type="CDD" id="cd06853">
    <property type="entry name" value="GT_WecA_like"/>
    <property type="match status" value="1"/>
</dbReference>